<comment type="catalytic activity">
    <reaction evidence="1">
        <text>ATP + protein L-histidine = ADP + protein N-phospho-L-histidine.</text>
        <dbReference type="EC" id="2.7.13.3"/>
    </reaction>
</comment>
<feature type="transmembrane region" description="Helical" evidence="10">
    <location>
        <begin position="91"/>
        <end position="114"/>
    </location>
</feature>
<dbReference type="InterPro" id="IPR047770">
    <property type="entry name" value="RegB"/>
</dbReference>
<accession>A0A919E5X5</accession>
<keyword evidence="5" id="KW-0597">Phosphoprotein</keyword>
<dbReference type="Pfam" id="PF00512">
    <property type="entry name" value="HisKA"/>
    <property type="match status" value="1"/>
</dbReference>
<dbReference type="InterPro" id="IPR003661">
    <property type="entry name" value="HisK_dim/P_dom"/>
</dbReference>
<dbReference type="EC" id="2.7.13.3" evidence="3"/>
<dbReference type="InterPro" id="IPR050980">
    <property type="entry name" value="2C_sensor_his_kinase"/>
</dbReference>
<keyword evidence="10" id="KW-0812">Transmembrane</keyword>
<sequence length="435" mass="47772">MIDTKHINEIIIDSNEGVRLGTLTAIRWMAIAGQTICILIIHYVLGFSLPEIPILVIISASIIVNMWLTFWRPANKRLTERAASLQLAFDLLNLTLLLFVTGGLTNPFSVLMLAPTIVAASIMGKTSVFFLNFLSITAITTLAFTPFPLPWAGQFEPLNPLYKAGVWTGLSFTTIFLSIYIARVAREGRAHARALAATNIALEKEQKLAELGTLAAAAAHELGTPLGTIMLISSELMDTYEGDETVKAEIKMIADETARCRAILSELRETRNAGDTKHFEEVSLEALIREAAEPFEKRSIQMVYENTLKDPLVVSKSPEIIHALRNIIENATGYARSRVDIKISQNSKTVTVNIEDDGIGFDAQVIKSLGEPYVTTRTPVPGKDGGMGLGLFIAKTLLERTGARLKFDNKTPNGACVSIRWSRSMLALSETPKKR</sequence>
<keyword evidence="10" id="KW-1133">Transmembrane helix</keyword>
<dbReference type="RefSeq" id="WP_191250256.1">
    <property type="nucleotide sequence ID" value="NZ_BNCI01000001.1"/>
</dbReference>
<evidence type="ECO:0000256" key="6">
    <source>
        <dbReference type="ARBA" id="ARBA00022679"/>
    </source>
</evidence>
<dbReference type="GO" id="GO:0000155">
    <property type="term" value="F:phosphorelay sensor kinase activity"/>
    <property type="evidence" value="ECO:0007669"/>
    <property type="project" value="InterPro"/>
</dbReference>
<dbReference type="PANTHER" id="PTHR44936:SF10">
    <property type="entry name" value="SENSOR PROTEIN RSTB"/>
    <property type="match status" value="1"/>
</dbReference>
<keyword evidence="4" id="KW-1003">Cell membrane</keyword>
<keyword evidence="13" id="KW-1185">Reference proteome</keyword>
<dbReference type="Pfam" id="PF02518">
    <property type="entry name" value="HATPase_c"/>
    <property type="match status" value="1"/>
</dbReference>
<evidence type="ECO:0000256" key="9">
    <source>
        <dbReference type="ARBA" id="ARBA00022840"/>
    </source>
</evidence>
<comment type="caution">
    <text evidence="12">The sequence shown here is derived from an EMBL/GenBank/DDBJ whole genome shotgun (WGS) entry which is preliminary data.</text>
</comment>
<dbReference type="InterPro" id="IPR036890">
    <property type="entry name" value="HATPase_C_sf"/>
</dbReference>
<keyword evidence="9" id="KW-0067">ATP-binding</keyword>
<keyword evidence="10" id="KW-0472">Membrane</keyword>
<keyword evidence="8 12" id="KW-0418">Kinase</keyword>
<feature type="transmembrane region" description="Helical" evidence="10">
    <location>
        <begin position="25"/>
        <end position="45"/>
    </location>
</feature>
<gene>
    <name evidence="12" type="ORF">GCM10017044_08020</name>
</gene>
<dbReference type="SUPFAM" id="SSF47384">
    <property type="entry name" value="Homodimeric domain of signal transducing histidine kinase"/>
    <property type="match status" value="1"/>
</dbReference>
<dbReference type="AlphaFoldDB" id="A0A919E5X5"/>
<feature type="transmembrane region" description="Helical" evidence="10">
    <location>
        <begin position="164"/>
        <end position="185"/>
    </location>
</feature>
<dbReference type="PANTHER" id="PTHR44936">
    <property type="entry name" value="SENSOR PROTEIN CREC"/>
    <property type="match status" value="1"/>
</dbReference>
<dbReference type="PRINTS" id="PR00344">
    <property type="entry name" value="BCTRLSENSOR"/>
</dbReference>
<dbReference type="Gene3D" id="1.10.287.130">
    <property type="match status" value="1"/>
</dbReference>
<dbReference type="GO" id="GO:0005886">
    <property type="term" value="C:plasma membrane"/>
    <property type="evidence" value="ECO:0007669"/>
    <property type="project" value="UniProtKB-SubCell"/>
</dbReference>
<dbReference type="Gene3D" id="3.30.565.10">
    <property type="entry name" value="Histidine kinase-like ATPase, C-terminal domain"/>
    <property type="match status" value="1"/>
</dbReference>
<evidence type="ECO:0000256" key="2">
    <source>
        <dbReference type="ARBA" id="ARBA00004651"/>
    </source>
</evidence>
<evidence type="ECO:0000256" key="7">
    <source>
        <dbReference type="ARBA" id="ARBA00022741"/>
    </source>
</evidence>
<dbReference type="SMART" id="SM00387">
    <property type="entry name" value="HATPase_c"/>
    <property type="match status" value="1"/>
</dbReference>
<dbReference type="SUPFAM" id="SSF55874">
    <property type="entry name" value="ATPase domain of HSP90 chaperone/DNA topoisomerase II/histidine kinase"/>
    <property type="match status" value="1"/>
</dbReference>
<keyword evidence="6" id="KW-0808">Transferase</keyword>
<evidence type="ECO:0000256" key="10">
    <source>
        <dbReference type="SAM" id="Phobius"/>
    </source>
</evidence>
<dbReference type="InterPro" id="IPR005467">
    <property type="entry name" value="His_kinase_dom"/>
</dbReference>
<comment type="subcellular location">
    <subcellularLocation>
        <location evidence="2">Cell membrane</location>
        <topology evidence="2">Multi-pass membrane protein</topology>
    </subcellularLocation>
</comment>
<dbReference type="NCBIfam" id="NF033792">
    <property type="entry name" value="ActS_PrrB_HisK"/>
    <property type="match status" value="1"/>
</dbReference>
<evidence type="ECO:0000256" key="3">
    <source>
        <dbReference type="ARBA" id="ARBA00012438"/>
    </source>
</evidence>
<reference evidence="12" key="1">
    <citation type="journal article" date="2014" name="Int. J. Syst. Evol. Microbiol.">
        <title>Complete genome sequence of Corynebacterium casei LMG S-19264T (=DSM 44701T), isolated from a smear-ripened cheese.</title>
        <authorList>
            <consortium name="US DOE Joint Genome Institute (JGI-PGF)"/>
            <person name="Walter F."/>
            <person name="Albersmeier A."/>
            <person name="Kalinowski J."/>
            <person name="Ruckert C."/>
        </authorList>
    </citation>
    <scope>NUCLEOTIDE SEQUENCE</scope>
    <source>
        <strain evidence="12">KCTC 42590</strain>
    </source>
</reference>
<protein>
    <recommendedName>
        <fullName evidence="3">histidine kinase</fullName>
        <ecNumber evidence="3">2.7.13.3</ecNumber>
    </recommendedName>
</protein>
<feature type="transmembrane region" description="Helical" evidence="10">
    <location>
        <begin position="52"/>
        <end position="71"/>
    </location>
</feature>
<dbReference type="InterPro" id="IPR004358">
    <property type="entry name" value="Sig_transdc_His_kin-like_C"/>
</dbReference>
<evidence type="ECO:0000256" key="5">
    <source>
        <dbReference type="ARBA" id="ARBA00022553"/>
    </source>
</evidence>
<dbReference type="InterPro" id="IPR036097">
    <property type="entry name" value="HisK_dim/P_sf"/>
</dbReference>
<evidence type="ECO:0000256" key="1">
    <source>
        <dbReference type="ARBA" id="ARBA00000085"/>
    </source>
</evidence>
<dbReference type="Proteomes" id="UP000630923">
    <property type="component" value="Unassembled WGS sequence"/>
</dbReference>
<evidence type="ECO:0000313" key="12">
    <source>
        <dbReference type="EMBL" id="GHF16144.1"/>
    </source>
</evidence>
<reference evidence="12" key="2">
    <citation type="submission" date="2020-09" db="EMBL/GenBank/DDBJ databases">
        <authorList>
            <person name="Sun Q."/>
            <person name="Kim S."/>
        </authorList>
    </citation>
    <scope>NUCLEOTIDE SEQUENCE</scope>
    <source>
        <strain evidence="12">KCTC 42590</strain>
    </source>
</reference>
<feature type="domain" description="Histidine kinase" evidence="11">
    <location>
        <begin position="217"/>
        <end position="425"/>
    </location>
</feature>
<dbReference type="CDD" id="cd00082">
    <property type="entry name" value="HisKA"/>
    <property type="match status" value="1"/>
</dbReference>
<evidence type="ECO:0000256" key="4">
    <source>
        <dbReference type="ARBA" id="ARBA00022475"/>
    </source>
</evidence>
<name>A0A919E5X5_9PROT</name>
<dbReference type="SMART" id="SM00388">
    <property type="entry name" value="HisKA"/>
    <property type="match status" value="1"/>
</dbReference>
<dbReference type="EMBL" id="BNCI01000001">
    <property type="protein sequence ID" value="GHF16144.1"/>
    <property type="molecule type" value="Genomic_DNA"/>
</dbReference>
<dbReference type="Pfam" id="PF25323">
    <property type="entry name" value="6TM_PilS"/>
    <property type="match status" value="1"/>
</dbReference>
<evidence type="ECO:0000259" key="11">
    <source>
        <dbReference type="PROSITE" id="PS50109"/>
    </source>
</evidence>
<evidence type="ECO:0000313" key="13">
    <source>
        <dbReference type="Proteomes" id="UP000630923"/>
    </source>
</evidence>
<evidence type="ECO:0000256" key="8">
    <source>
        <dbReference type="ARBA" id="ARBA00022777"/>
    </source>
</evidence>
<dbReference type="PROSITE" id="PS50109">
    <property type="entry name" value="HIS_KIN"/>
    <property type="match status" value="1"/>
</dbReference>
<keyword evidence="7" id="KW-0547">Nucleotide-binding</keyword>
<dbReference type="GO" id="GO:0005524">
    <property type="term" value="F:ATP binding"/>
    <property type="evidence" value="ECO:0007669"/>
    <property type="project" value="UniProtKB-KW"/>
</dbReference>
<dbReference type="InterPro" id="IPR003594">
    <property type="entry name" value="HATPase_dom"/>
</dbReference>
<organism evidence="12 13">
    <name type="scientific">Kordiimonas sediminis</name>
    <dbReference type="NCBI Taxonomy" id="1735581"/>
    <lineage>
        <taxon>Bacteria</taxon>
        <taxon>Pseudomonadati</taxon>
        <taxon>Pseudomonadota</taxon>
        <taxon>Alphaproteobacteria</taxon>
        <taxon>Kordiimonadales</taxon>
        <taxon>Kordiimonadaceae</taxon>
        <taxon>Kordiimonas</taxon>
    </lineage>
</organism>
<proteinExistence type="predicted"/>
<feature type="transmembrane region" description="Helical" evidence="10">
    <location>
        <begin position="126"/>
        <end position="144"/>
    </location>
</feature>